<dbReference type="Proteomes" id="UP000664521">
    <property type="component" value="Unassembled WGS sequence"/>
</dbReference>
<evidence type="ECO:0000313" key="4">
    <source>
        <dbReference type="Proteomes" id="UP000664521"/>
    </source>
</evidence>
<feature type="region of interest" description="Disordered" evidence="1">
    <location>
        <begin position="38"/>
        <end position="152"/>
    </location>
</feature>
<feature type="region of interest" description="Disordered" evidence="1">
    <location>
        <begin position="165"/>
        <end position="336"/>
    </location>
</feature>
<comment type="caution">
    <text evidence="3">The sequence shown here is derived from an EMBL/GenBank/DDBJ whole genome shotgun (WGS) entry which is preliminary data.</text>
</comment>
<sequence length="682" mass="74194">MTDYDKLTVVKLREELVKRGLPKTGLKAALIQRLVEHDEQQTPAAERAEVQSHQQIQLEAKESTTAPDAASEKTPELTQVQAAFNGNPSHGAADQTPASSAVDIEATSESTVPLTNGIPVEEVSAKAEEGTISNTDNLAGKTSLDSEQQRLTEAHLEIKRDLDIAGAVRPTNPEADVDTAKQDEATASVVHASEAPGSPTADPPISTQTSALGTEEAREDTNKRKRRSQTPPPSSFETAQKRVKADDGRPHVRLPEDETSKTVSPIQQILEPRDSAMADAPAEGVSEEPLDKPSINGDVQIHEDAQRTETVARRGGELESTESLPPPESQTVNDEENLLPREQEQTPAQDAALDTALKQSPSDTRFKNLFTGPLKREGSPSRQKIYKNSEDRVVSPALHSATSALYIRDFMRPIKADTLKAYLSALASPPDSDPDSKIITEFFLDSVKTHCLVAFANTSAAARVRLGLHDRVWPDEKNRKPLWVDFVPEEKLPKWISVETEAANDRRQGFKKWEVVYEKEDGDVVAFLQEAGPNSSAPRAVQPTMPRKDSVSGARGSLPVSGPKDAATTTTQSGPTAKTDAGKGFQALDELFKVTAAKPMLYYLPVTQETVQQRQDRLAAGHGGGKSDEKRRYTFEDGTLVDKGPEFGFGRRRGYGGRRGGGYGGYQGRGGGYRGDNWRGQR</sequence>
<dbReference type="InterPro" id="IPR032552">
    <property type="entry name" value="RSB_motif"/>
</dbReference>
<feature type="region of interest" description="Disordered" evidence="1">
    <location>
        <begin position="642"/>
        <end position="682"/>
    </location>
</feature>
<keyword evidence="4" id="KW-1185">Reference proteome</keyword>
<feature type="compositionally biased region" description="Basic and acidic residues" evidence="1">
    <location>
        <begin position="300"/>
        <end position="317"/>
    </location>
</feature>
<reference evidence="3" key="1">
    <citation type="submission" date="2021-03" db="EMBL/GenBank/DDBJ databases">
        <authorList>
            <person name="Tagirdzhanova G."/>
        </authorList>
    </citation>
    <scope>NUCLEOTIDE SEQUENCE</scope>
</reference>
<accession>A0A8H3IN39</accession>
<feature type="compositionally biased region" description="Polar residues" evidence="1">
    <location>
        <begin position="76"/>
        <end position="88"/>
    </location>
</feature>
<feature type="compositionally biased region" description="Gly residues" evidence="1">
    <location>
        <begin position="657"/>
        <end position="674"/>
    </location>
</feature>
<evidence type="ECO:0000256" key="1">
    <source>
        <dbReference type="SAM" id="MobiDB-lite"/>
    </source>
</evidence>
<proteinExistence type="predicted"/>
<dbReference type="SMART" id="SM00513">
    <property type="entry name" value="SAP"/>
    <property type="match status" value="1"/>
</dbReference>
<dbReference type="PROSITE" id="PS50800">
    <property type="entry name" value="SAP"/>
    <property type="match status" value="1"/>
</dbReference>
<organism evidence="3 4">
    <name type="scientific">Heterodermia speciosa</name>
    <dbReference type="NCBI Taxonomy" id="116794"/>
    <lineage>
        <taxon>Eukaryota</taxon>
        <taxon>Fungi</taxon>
        <taxon>Dikarya</taxon>
        <taxon>Ascomycota</taxon>
        <taxon>Pezizomycotina</taxon>
        <taxon>Lecanoromycetes</taxon>
        <taxon>OSLEUM clade</taxon>
        <taxon>Lecanoromycetidae</taxon>
        <taxon>Caliciales</taxon>
        <taxon>Physciaceae</taxon>
        <taxon>Heterodermia</taxon>
    </lineage>
</organism>
<feature type="domain" description="SAP" evidence="2">
    <location>
        <begin position="4"/>
        <end position="38"/>
    </location>
</feature>
<feature type="region of interest" description="Disordered" evidence="1">
    <location>
        <begin position="356"/>
        <end position="382"/>
    </location>
</feature>
<dbReference type="OrthoDB" id="5348404at2759"/>
<dbReference type="Gene3D" id="1.10.720.30">
    <property type="entry name" value="SAP domain"/>
    <property type="match status" value="1"/>
</dbReference>
<dbReference type="CDD" id="cd12432">
    <property type="entry name" value="RRM_ACINU"/>
    <property type="match status" value="1"/>
</dbReference>
<feature type="compositionally biased region" description="Basic and acidic residues" evidence="1">
    <location>
        <begin position="239"/>
        <end position="260"/>
    </location>
</feature>
<name>A0A8H3IN39_9LECA</name>
<dbReference type="SUPFAM" id="SSF68906">
    <property type="entry name" value="SAP domain"/>
    <property type="match status" value="1"/>
</dbReference>
<dbReference type="InterPro" id="IPR034257">
    <property type="entry name" value="Acinus_RRM"/>
</dbReference>
<gene>
    <name evidence="3" type="ORF">HETSPECPRED_004098</name>
</gene>
<dbReference type="PANTHER" id="PTHR47031">
    <property type="entry name" value="SAP DNA-BINDING DOMAIN-CONTAINING PROTEIN"/>
    <property type="match status" value="1"/>
</dbReference>
<feature type="region of interest" description="Disordered" evidence="1">
    <location>
        <begin position="532"/>
        <end position="582"/>
    </location>
</feature>
<dbReference type="InterPro" id="IPR036361">
    <property type="entry name" value="SAP_dom_sf"/>
</dbReference>
<dbReference type="AlphaFoldDB" id="A0A8H3IN39"/>
<dbReference type="EMBL" id="CAJPDS010000024">
    <property type="protein sequence ID" value="CAF9919749.1"/>
    <property type="molecule type" value="Genomic_DNA"/>
</dbReference>
<evidence type="ECO:0000259" key="2">
    <source>
        <dbReference type="PROSITE" id="PS50800"/>
    </source>
</evidence>
<dbReference type="Pfam" id="PF16294">
    <property type="entry name" value="RSB_motif"/>
    <property type="match status" value="1"/>
</dbReference>
<dbReference type="PANTHER" id="PTHR47031:SF3">
    <property type="entry name" value="SAP DOMAIN-CONTAINING PROTEIN"/>
    <property type="match status" value="1"/>
</dbReference>
<evidence type="ECO:0000313" key="3">
    <source>
        <dbReference type="EMBL" id="CAF9919749.1"/>
    </source>
</evidence>
<feature type="compositionally biased region" description="Polar residues" evidence="1">
    <location>
        <begin position="567"/>
        <end position="576"/>
    </location>
</feature>
<dbReference type="InterPro" id="IPR003034">
    <property type="entry name" value="SAP_dom"/>
</dbReference>
<dbReference type="Pfam" id="PF02037">
    <property type="entry name" value="SAP"/>
    <property type="match status" value="1"/>
</dbReference>
<feature type="compositionally biased region" description="Basic and acidic residues" evidence="1">
    <location>
        <begin position="38"/>
        <end position="50"/>
    </location>
</feature>
<protein>
    <recommendedName>
        <fullName evidence="2">SAP domain-containing protein</fullName>
    </recommendedName>
</protein>